<dbReference type="AlphaFoldDB" id="A0A3G1KQM3"/>
<dbReference type="GO" id="GO:0046653">
    <property type="term" value="P:tetrahydrofolate metabolic process"/>
    <property type="evidence" value="ECO:0007669"/>
    <property type="project" value="TreeGrafter"/>
</dbReference>
<name>A0A3G1KQM3_FORW1</name>
<dbReference type="Proteomes" id="UP000323521">
    <property type="component" value="Chromosome"/>
</dbReference>
<evidence type="ECO:0000259" key="3">
    <source>
        <dbReference type="PROSITE" id="PS51332"/>
    </source>
</evidence>
<dbReference type="GO" id="GO:0031419">
    <property type="term" value="F:cobalamin binding"/>
    <property type="evidence" value="ECO:0007669"/>
    <property type="project" value="InterPro"/>
</dbReference>
<sequence length="217" mass="24056">MKIDFIDAIVNLDEKKVLEIVQQKISSGESPFEIVEQCRTGVEIIGKKYSEGHYFLADLVMSERIIKGVMKITGLDFLENESLANKSEQKKSIVFGTVKGDIHDLGKNLVVYLLRSSGFCVYDLGVDVPAEAFIASIRKTGSRILALSVLLTSCFESISQVIRILEETGLRQEVTVVIGGYPVNDTIKNLVGADYFANNGTKAKEIFEMLVPKKDEQ</sequence>
<dbReference type="OrthoDB" id="9783599at2"/>
<keyword evidence="5" id="KW-1185">Reference proteome</keyword>
<evidence type="ECO:0000256" key="2">
    <source>
        <dbReference type="ARBA" id="ARBA00023285"/>
    </source>
</evidence>
<dbReference type="GO" id="GO:0046872">
    <property type="term" value="F:metal ion binding"/>
    <property type="evidence" value="ECO:0007669"/>
    <property type="project" value="UniProtKB-KW"/>
</dbReference>
<evidence type="ECO:0000313" key="4">
    <source>
        <dbReference type="EMBL" id="ATW24772.1"/>
    </source>
</evidence>
<dbReference type="Gene3D" id="3.40.50.280">
    <property type="entry name" value="Cobalamin-binding domain"/>
    <property type="match status" value="1"/>
</dbReference>
<dbReference type="InterPro" id="IPR050554">
    <property type="entry name" value="Met_Synthase/Corrinoid"/>
</dbReference>
<dbReference type="EMBL" id="CP017634">
    <property type="protein sequence ID" value="ATW24772.1"/>
    <property type="molecule type" value="Genomic_DNA"/>
</dbReference>
<gene>
    <name evidence="4" type="ORF">DCMF_08305</name>
</gene>
<dbReference type="RefSeq" id="WP_148134000.1">
    <property type="nucleotide sequence ID" value="NZ_CP017634.1"/>
</dbReference>
<keyword evidence="2" id="KW-0170">Cobalt</keyword>
<feature type="domain" description="B12-binding" evidence="3">
    <location>
        <begin position="90"/>
        <end position="217"/>
    </location>
</feature>
<keyword evidence="1" id="KW-0479">Metal-binding</keyword>
<dbReference type="PANTHER" id="PTHR45833:SF1">
    <property type="entry name" value="METHIONINE SYNTHASE"/>
    <property type="match status" value="1"/>
</dbReference>
<dbReference type="InterPro" id="IPR036594">
    <property type="entry name" value="Meth_synthase_dom"/>
</dbReference>
<proteinExistence type="predicted"/>
<dbReference type="InterPro" id="IPR003759">
    <property type="entry name" value="Cbl-bd_cap"/>
</dbReference>
<dbReference type="KEGG" id="fwa:DCMF_08305"/>
<accession>A0A3G1KQM3</accession>
<dbReference type="GO" id="GO:0005829">
    <property type="term" value="C:cytosol"/>
    <property type="evidence" value="ECO:0007669"/>
    <property type="project" value="TreeGrafter"/>
</dbReference>
<evidence type="ECO:0000313" key="5">
    <source>
        <dbReference type="Proteomes" id="UP000323521"/>
    </source>
</evidence>
<dbReference type="SUPFAM" id="SSF52242">
    <property type="entry name" value="Cobalamin (vitamin B12)-binding domain"/>
    <property type="match status" value="1"/>
</dbReference>
<organism evidence="4 5">
    <name type="scientific">Formimonas warabiya</name>
    <dbReference type="NCBI Taxonomy" id="1761012"/>
    <lineage>
        <taxon>Bacteria</taxon>
        <taxon>Bacillati</taxon>
        <taxon>Bacillota</taxon>
        <taxon>Clostridia</taxon>
        <taxon>Eubacteriales</taxon>
        <taxon>Peptococcaceae</taxon>
        <taxon>Candidatus Formimonas</taxon>
    </lineage>
</organism>
<dbReference type="Pfam" id="PF02310">
    <property type="entry name" value="B12-binding"/>
    <property type="match status" value="1"/>
</dbReference>
<dbReference type="GO" id="GO:0008705">
    <property type="term" value="F:methionine synthase activity"/>
    <property type="evidence" value="ECO:0007669"/>
    <property type="project" value="TreeGrafter"/>
</dbReference>
<dbReference type="InterPro" id="IPR006158">
    <property type="entry name" value="Cobalamin-bd"/>
</dbReference>
<protein>
    <submittedName>
        <fullName evidence="4">Cobalamin-binding protein</fullName>
    </submittedName>
</protein>
<reference evidence="4 5" key="1">
    <citation type="submission" date="2016-10" db="EMBL/GenBank/DDBJ databases">
        <title>Complete Genome Sequence of Peptococcaceae strain DCMF.</title>
        <authorList>
            <person name="Edwards R.J."/>
            <person name="Holland S.I."/>
            <person name="Deshpande N.P."/>
            <person name="Wong Y.K."/>
            <person name="Ertan H."/>
            <person name="Manefield M."/>
            <person name="Russell T.L."/>
            <person name="Lee M.J."/>
        </authorList>
    </citation>
    <scope>NUCLEOTIDE SEQUENCE [LARGE SCALE GENOMIC DNA]</scope>
    <source>
        <strain evidence="4 5">DCMF</strain>
    </source>
</reference>
<dbReference type="GO" id="GO:0050667">
    <property type="term" value="P:homocysteine metabolic process"/>
    <property type="evidence" value="ECO:0007669"/>
    <property type="project" value="TreeGrafter"/>
</dbReference>
<dbReference type="SUPFAM" id="SSF47644">
    <property type="entry name" value="Methionine synthase domain"/>
    <property type="match status" value="1"/>
</dbReference>
<dbReference type="PANTHER" id="PTHR45833">
    <property type="entry name" value="METHIONINE SYNTHASE"/>
    <property type="match status" value="1"/>
</dbReference>
<dbReference type="Gene3D" id="1.10.1240.10">
    <property type="entry name" value="Methionine synthase domain"/>
    <property type="match status" value="1"/>
</dbReference>
<evidence type="ECO:0000256" key="1">
    <source>
        <dbReference type="ARBA" id="ARBA00022723"/>
    </source>
</evidence>
<dbReference type="SMART" id="SM01018">
    <property type="entry name" value="B12-binding_2"/>
    <property type="match status" value="1"/>
</dbReference>
<dbReference type="Pfam" id="PF02607">
    <property type="entry name" value="B12-binding_2"/>
    <property type="match status" value="1"/>
</dbReference>
<dbReference type="InterPro" id="IPR036724">
    <property type="entry name" value="Cobalamin-bd_sf"/>
</dbReference>
<dbReference type="PROSITE" id="PS51332">
    <property type="entry name" value="B12_BINDING"/>
    <property type="match status" value="1"/>
</dbReference>